<dbReference type="Gene3D" id="1.10.2090.10">
    <property type="entry name" value="Orange carotenoid-binding protein, N-terminal domain"/>
    <property type="match status" value="2"/>
</dbReference>
<dbReference type="Pfam" id="PF09150">
    <property type="entry name" value="Carot_N"/>
    <property type="match status" value="1"/>
</dbReference>
<feature type="domain" description="OCP N-terminal" evidence="2">
    <location>
        <begin position="6"/>
        <end position="167"/>
    </location>
</feature>
<dbReference type="GO" id="GO:0031404">
    <property type="term" value="F:chloride ion binding"/>
    <property type="evidence" value="ECO:0007669"/>
    <property type="project" value="InterPro"/>
</dbReference>
<comment type="similarity">
    <text evidence="1">Belongs to the orange carotenoid-binding protein family.</text>
</comment>
<keyword evidence="1" id="KW-0042">Antenna complex</keyword>
<dbReference type="SUPFAM" id="SSF81930">
    <property type="entry name" value="Orange carotenoid protein, N-terminal domain"/>
    <property type="match status" value="2"/>
</dbReference>
<dbReference type="GO" id="GO:0030089">
    <property type="term" value="C:phycobilisome"/>
    <property type="evidence" value="ECO:0007669"/>
    <property type="project" value="UniProtKB-UniRule"/>
</dbReference>
<protein>
    <recommendedName>
        <fullName evidence="2">OCP N-terminal domain-containing protein</fullName>
    </recommendedName>
</protein>
<keyword evidence="4" id="KW-1185">Reference proteome</keyword>
<gene>
    <name evidence="3" type="ORF">NIES2135_43120</name>
</gene>
<dbReference type="EMBL" id="AP018203">
    <property type="protein sequence ID" value="BAY57447.1"/>
    <property type="molecule type" value="Genomic_DNA"/>
</dbReference>
<keyword evidence="1" id="KW-0472">Membrane</keyword>
<organism evidence="3 4">
    <name type="scientific">Leptolyngbya boryana NIES-2135</name>
    <dbReference type="NCBI Taxonomy" id="1973484"/>
    <lineage>
        <taxon>Bacteria</taxon>
        <taxon>Bacillati</taxon>
        <taxon>Cyanobacteriota</taxon>
        <taxon>Cyanophyceae</taxon>
        <taxon>Leptolyngbyales</taxon>
        <taxon>Leptolyngbyaceae</taxon>
        <taxon>Leptolyngbya group</taxon>
        <taxon>Leptolyngbya</taxon>
    </lineage>
</organism>
<evidence type="ECO:0000259" key="2">
    <source>
        <dbReference type="PROSITE" id="PS51773"/>
    </source>
</evidence>
<evidence type="ECO:0000313" key="3">
    <source>
        <dbReference type="EMBL" id="BAY57447.1"/>
    </source>
</evidence>
<dbReference type="InterPro" id="IPR015233">
    <property type="entry name" value="Orange_carotenoid-bd_N"/>
</dbReference>
<evidence type="ECO:0000313" key="4">
    <source>
        <dbReference type="Proteomes" id="UP000217895"/>
    </source>
</evidence>
<name>A0A1Z4JLH9_LEPBY</name>
<keyword evidence="1" id="KW-0793">Thylakoid</keyword>
<dbReference type="InterPro" id="IPR036917">
    <property type="entry name" value="Orange_carotenoid-bd_N_sf"/>
</dbReference>
<proteinExistence type="inferred from homology"/>
<sequence>MTSINTSSLDQAALAFQKLPVEEQLATLGMLLQEISGSIPVHVSSMGGEIVPLIQQIHEQRQDEQLQTLSDFLANETAKGDEVALDPHPSKAMLELIPGSTQPTLTRYKSLDSNARLAFWYQLGQYLGDGIPAIPSGFSLSSEANDLLTSLRSLSLEQQAAFLSQVV</sequence>
<evidence type="ECO:0000256" key="1">
    <source>
        <dbReference type="PROSITE-ProRule" id="PRU01109"/>
    </source>
</evidence>
<keyword evidence="1" id="KW-0157">Chromophore</keyword>
<dbReference type="AlphaFoldDB" id="A0A1Z4JLH9"/>
<dbReference type="PROSITE" id="PS51773">
    <property type="entry name" value="OCP_N"/>
    <property type="match status" value="1"/>
</dbReference>
<dbReference type="GO" id="GO:0016037">
    <property type="term" value="P:light absorption"/>
    <property type="evidence" value="ECO:0007669"/>
    <property type="project" value="UniProtKB-UniRule"/>
</dbReference>
<reference evidence="3 4" key="1">
    <citation type="submission" date="2017-06" db="EMBL/GenBank/DDBJ databases">
        <title>Genome sequencing of cyanobaciteial culture collection at National Institute for Environmental Studies (NIES).</title>
        <authorList>
            <person name="Hirose Y."/>
            <person name="Shimura Y."/>
            <person name="Fujisawa T."/>
            <person name="Nakamura Y."/>
            <person name="Kawachi M."/>
        </authorList>
    </citation>
    <scope>NUCLEOTIDE SEQUENCE [LARGE SCALE GENOMIC DNA]</scope>
    <source>
        <strain evidence="3 4">NIES-2135</strain>
    </source>
</reference>
<dbReference type="Proteomes" id="UP000217895">
    <property type="component" value="Chromosome"/>
</dbReference>
<accession>A0A1Z4JLH9</accession>
<keyword evidence="1" id="KW-0605">Phycobilisome</keyword>